<gene>
    <name evidence="1" type="ORF">G5S52_00010</name>
</gene>
<reference evidence="1 2" key="1">
    <citation type="submission" date="2020-02" db="EMBL/GenBank/DDBJ databases">
        <title>The draft genome of Grimontia sedimenta sp. nov., isolated from benthic sediments near coral reefs south of Kuwait.</title>
        <authorList>
            <person name="Mahmoud H.M."/>
            <person name="Jose L."/>
            <person name="Eapen S."/>
        </authorList>
    </citation>
    <scope>NUCLEOTIDE SEQUENCE [LARGE SCALE GENOMIC DNA]</scope>
    <source>
        <strain evidence="1 2">S25</strain>
    </source>
</reference>
<protein>
    <submittedName>
        <fullName evidence="1">Uncharacterized protein</fullName>
    </submittedName>
</protein>
<organism evidence="1 2">
    <name type="scientific">Grimontia sedimenti</name>
    <dbReference type="NCBI Taxonomy" id="2711294"/>
    <lineage>
        <taxon>Bacteria</taxon>
        <taxon>Pseudomonadati</taxon>
        <taxon>Pseudomonadota</taxon>
        <taxon>Gammaproteobacteria</taxon>
        <taxon>Vibrionales</taxon>
        <taxon>Vibrionaceae</taxon>
        <taxon>Grimontia</taxon>
    </lineage>
</organism>
<dbReference type="EMBL" id="JAALDL010000001">
    <property type="protein sequence ID" value="NGN96087.1"/>
    <property type="molecule type" value="Genomic_DNA"/>
</dbReference>
<evidence type="ECO:0000313" key="1">
    <source>
        <dbReference type="EMBL" id="NGN96087.1"/>
    </source>
</evidence>
<dbReference type="Proteomes" id="UP000473008">
    <property type="component" value="Unassembled WGS sequence"/>
</dbReference>
<name>A0A6M1RIQ7_9GAMM</name>
<accession>A0A6M1RIQ7</accession>
<keyword evidence="2" id="KW-1185">Reference proteome</keyword>
<proteinExistence type="predicted"/>
<comment type="caution">
    <text evidence="1">The sequence shown here is derived from an EMBL/GenBank/DDBJ whole genome shotgun (WGS) entry which is preliminary data.</text>
</comment>
<sequence length="65" mass="6808">MSQVKLPSNATVLYISGVASLVKGSDKPLAAGEYLKAGDMLDVAEPTLIEFLGEDGGIYFMSAVK</sequence>
<dbReference type="AlphaFoldDB" id="A0A6M1RIQ7"/>
<evidence type="ECO:0000313" key="2">
    <source>
        <dbReference type="Proteomes" id="UP000473008"/>
    </source>
</evidence>
<dbReference type="RefSeq" id="WP_165011251.1">
    <property type="nucleotide sequence ID" value="NZ_JAALDL010000001.1"/>
</dbReference>